<gene>
    <name evidence="2" type="ORF">KA717_05930</name>
</gene>
<dbReference type="EMBL" id="CP073041">
    <property type="protein sequence ID" value="UXE62341.1"/>
    <property type="molecule type" value="Genomic_DNA"/>
</dbReference>
<feature type="region of interest" description="Disordered" evidence="1">
    <location>
        <begin position="450"/>
        <end position="500"/>
    </location>
</feature>
<accession>A0A977KYL8</accession>
<sequence length="500" mass="54366">MKRLLTTSALCIAGTINAGLLGAAGATGISVLTGMIANDLGSGWELLGKHLSDPDAVLANHDLKRAVGLAIAAVLAQTAKNEEQIYFTDRPRVRKLAKYVAQHWAEFYQENLSLFPENSAIQEHQLGSLFLGQVGVTVRVFSENIGEDCTIWQGILDKLIGKSGAFADLLLMPESAEELHQTVVNLAKALSAQFTQALREVFKEDFATGGRAFAGLSLDLLQLIHQSITRSQTEIIERLDRLAMLPNLASVEGADQIFLEDLAHLREQSLENQADLVAFRKDLEGEVNRVNQQLVLLRSDNLEAFIQLGDRLESGFGNLRPLFDEIGFKLEDLFAVTVAGFEEVKETQQEIIEKVEVGNQNVSNILAIVQGLDEQRILEQSKRSPILLTLGKPPKMIAHWQGRTEEIQQLQTWFSDRVSLIGIDGVGGIGKSSLAGKVFAEAILIPPTPIKSGLIPPTSPESLIPPTPLKKGGKDTDENLISSVSPVSPVSPVPQALVST</sequence>
<feature type="compositionally biased region" description="Low complexity" evidence="1">
    <location>
        <begin position="482"/>
        <end position="494"/>
    </location>
</feature>
<dbReference type="KEGG" id="wna:KA717_05930"/>
<dbReference type="Gene3D" id="3.40.50.300">
    <property type="entry name" value="P-loop containing nucleotide triphosphate hydrolases"/>
    <property type="match status" value="1"/>
</dbReference>
<organism evidence="2">
    <name type="scientific">Woronichinia naegeliana WA131</name>
    <dbReference type="NCBI Taxonomy" id="2824559"/>
    <lineage>
        <taxon>Bacteria</taxon>
        <taxon>Bacillati</taxon>
        <taxon>Cyanobacteriota</taxon>
        <taxon>Cyanophyceae</taxon>
        <taxon>Synechococcales</taxon>
        <taxon>Coelosphaeriaceae</taxon>
        <taxon>Woronichinia</taxon>
    </lineage>
</organism>
<feature type="compositionally biased region" description="Pro residues" evidence="1">
    <location>
        <begin position="457"/>
        <end position="468"/>
    </location>
</feature>
<reference evidence="2" key="1">
    <citation type="submission" date="2021-04" db="EMBL/GenBank/DDBJ databases">
        <title>Genome sequence of Woronichinia naegeliana from Washington state freshwater lake bloom.</title>
        <authorList>
            <person name="Dreher T.W."/>
        </authorList>
    </citation>
    <scope>NUCLEOTIDE SEQUENCE</scope>
    <source>
        <strain evidence="2">WA131</strain>
    </source>
</reference>
<dbReference type="AlphaFoldDB" id="A0A977KYL8"/>
<name>A0A977KYL8_9CYAN</name>
<dbReference type="Proteomes" id="UP001065613">
    <property type="component" value="Chromosome"/>
</dbReference>
<evidence type="ECO:0000256" key="1">
    <source>
        <dbReference type="SAM" id="MobiDB-lite"/>
    </source>
</evidence>
<protein>
    <submittedName>
        <fullName evidence="2">Uncharacterized protein</fullName>
    </submittedName>
</protein>
<dbReference type="InterPro" id="IPR027417">
    <property type="entry name" value="P-loop_NTPase"/>
</dbReference>
<evidence type="ECO:0000313" key="2">
    <source>
        <dbReference type="EMBL" id="UXE62341.1"/>
    </source>
</evidence>
<proteinExistence type="predicted"/>